<dbReference type="GO" id="GO:0000287">
    <property type="term" value="F:magnesium ion binding"/>
    <property type="evidence" value="ECO:0007669"/>
    <property type="project" value="TreeGrafter"/>
</dbReference>
<dbReference type="RefSeq" id="WP_187533092.1">
    <property type="nucleotide sequence ID" value="NZ_CBCSHU010000002.1"/>
</dbReference>
<dbReference type="Gene3D" id="3.30.1240.10">
    <property type="match status" value="1"/>
</dbReference>
<dbReference type="GO" id="GO:0016791">
    <property type="term" value="F:phosphatase activity"/>
    <property type="evidence" value="ECO:0007669"/>
    <property type="project" value="TreeGrafter"/>
</dbReference>
<evidence type="ECO:0000313" key="2">
    <source>
        <dbReference type="Proteomes" id="UP000515928"/>
    </source>
</evidence>
<dbReference type="InterPro" id="IPR036412">
    <property type="entry name" value="HAD-like_sf"/>
</dbReference>
<dbReference type="Gene3D" id="3.40.50.1000">
    <property type="entry name" value="HAD superfamily/HAD-like"/>
    <property type="match status" value="1"/>
</dbReference>
<dbReference type="InterPro" id="IPR006379">
    <property type="entry name" value="HAD-SF_hydro_IIB"/>
</dbReference>
<dbReference type="SFLD" id="SFLDG01140">
    <property type="entry name" value="C2.B:_Phosphomannomutase_and_P"/>
    <property type="match status" value="1"/>
</dbReference>
<dbReference type="SFLD" id="SFLDS00003">
    <property type="entry name" value="Haloacid_Dehalogenase"/>
    <property type="match status" value="1"/>
</dbReference>
<dbReference type="PANTHER" id="PTHR10000:SF8">
    <property type="entry name" value="HAD SUPERFAMILY HYDROLASE-LIKE, TYPE 3"/>
    <property type="match status" value="1"/>
</dbReference>
<accession>A0A7G9RWI4</accession>
<keyword evidence="2" id="KW-1185">Reference proteome</keyword>
<dbReference type="PANTHER" id="PTHR10000">
    <property type="entry name" value="PHOSPHOSERINE PHOSPHATASE"/>
    <property type="match status" value="1"/>
</dbReference>
<dbReference type="Proteomes" id="UP000515928">
    <property type="component" value="Chromosome"/>
</dbReference>
<dbReference type="Pfam" id="PF08282">
    <property type="entry name" value="Hydrolase_3"/>
    <property type="match status" value="1"/>
</dbReference>
<dbReference type="KEGG" id="eio:H9L01_06100"/>
<dbReference type="InterPro" id="IPR000150">
    <property type="entry name" value="Cof"/>
</dbReference>
<name>A0A7G9RWI4_9FIRM</name>
<dbReference type="GO" id="GO:0005829">
    <property type="term" value="C:cytosol"/>
    <property type="evidence" value="ECO:0007669"/>
    <property type="project" value="TreeGrafter"/>
</dbReference>
<dbReference type="NCBIfam" id="TIGR01484">
    <property type="entry name" value="HAD-SF-IIB"/>
    <property type="match status" value="1"/>
</dbReference>
<dbReference type="EMBL" id="CP060715">
    <property type="protein sequence ID" value="QNN59959.1"/>
    <property type="molecule type" value="Genomic_DNA"/>
</dbReference>
<proteinExistence type="predicted"/>
<organism evidence="1 2">
    <name type="scientific">Erysipelothrix inopinata</name>
    <dbReference type="NCBI Taxonomy" id="225084"/>
    <lineage>
        <taxon>Bacteria</taxon>
        <taxon>Bacillati</taxon>
        <taxon>Bacillota</taxon>
        <taxon>Erysipelotrichia</taxon>
        <taxon>Erysipelotrichales</taxon>
        <taxon>Erysipelotrichaceae</taxon>
        <taxon>Erysipelothrix</taxon>
    </lineage>
</organism>
<reference evidence="1 2" key="1">
    <citation type="submission" date="2020-08" db="EMBL/GenBank/DDBJ databases">
        <title>Genome sequence of Erysipelothrix inopinata DSM 15511T.</title>
        <authorList>
            <person name="Hyun D.-W."/>
            <person name="Bae J.-W."/>
        </authorList>
    </citation>
    <scope>NUCLEOTIDE SEQUENCE [LARGE SCALE GENOMIC DNA]</scope>
    <source>
        <strain evidence="1 2">DSM 15511</strain>
    </source>
</reference>
<evidence type="ECO:0000313" key="1">
    <source>
        <dbReference type="EMBL" id="QNN59959.1"/>
    </source>
</evidence>
<protein>
    <submittedName>
        <fullName evidence="1">HAD family phosphatase</fullName>
    </submittedName>
</protein>
<dbReference type="SUPFAM" id="SSF56784">
    <property type="entry name" value="HAD-like"/>
    <property type="match status" value="1"/>
</dbReference>
<dbReference type="InterPro" id="IPR023214">
    <property type="entry name" value="HAD_sf"/>
</dbReference>
<dbReference type="NCBIfam" id="TIGR00099">
    <property type="entry name" value="Cof-subfamily"/>
    <property type="match status" value="1"/>
</dbReference>
<dbReference type="AlphaFoldDB" id="A0A7G9RWI4"/>
<gene>
    <name evidence="1" type="ORF">H9L01_06100</name>
</gene>
<sequence>MIKLIAFDIDGTSINHLRKVDPETLSFFKEYHKKGYQFIPTTGRSLDGIPQAMLDLGIMDYAISSNGARVTNLKTGEDIFAHLLSPERAAELIDLIKPYNVRVTVHANGVCYDTGRFQRLGRKILFHSEFEETPIVRDLATFIRENQLMVEKIQLFSLSRKRLMKLQRKLDEFKDISYPMSSSNYFEVTKKGANKGRALTYLSGYLEIPLNEILVIGDDSNDIAMFKVIENSIAMENASDRVKNHAKFVGFPNRKGGFSKSIIAYFEKYGV</sequence>